<organism evidence="1 2">
    <name type="scientific">Paraburkholderia ultramafica</name>
    <dbReference type="NCBI Taxonomy" id="1544867"/>
    <lineage>
        <taxon>Bacteria</taxon>
        <taxon>Pseudomonadati</taxon>
        <taxon>Pseudomonadota</taxon>
        <taxon>Betaproteobacteria</taxon>
        <taxon>Burkholderiales</taxon>
        <taxon>Burkholderiaceae</taxon>
        <taxon>Paraburkholderia</taxon>
    </lineage>
</organism>
<dbReference type="AlphaFoldDB" id="A0A6S7BWX2"/>
<name>A0A6S7BWX2_9BURK</name>
<evidence type="ECO:0000313" key="2">
    <source>
        <dbReference type="Proteomes" id="UP000494365"/>
    </source>
</evidence>
<sequence length="109" mass="12360">MISYLSQRENDVEQINSICLRLFDSWCETRNVMPLAYLMHCWPMSDSGPAAIRRLGETMHELRRHHADLLDTDAFQTLCQMADLIDDLAGRPIESVKPIAVGRGRGQCG</sequence>
<protein>
    <submittedName>
        <fullName evidence="1">Uncharacterized protein</fullName>
    </submittedName>
</protein>
<reference evidence="1 2" key="1">
    <citation type="submission" date="2020-04" db="EMBL/GenBank/DDBJ databases">
        <authorList>
            <person name="De Canck E."/>
        </authorList>
    </citation>
    <scope>NUCLEOTIDE SEQUENCE [LARGE SCALE GENOMIC DNA]</scope>
    <source>
        <strain evidence="1 2">LMG 28614</strain>
    </source>
</reference>
<dbReference type="Proteomes" id="UP000494365">
    <property type="component" value="Unassembled WGS sequence"/>
</dbReference>
<proteinExistence type="predicted"/>
<dbReference type="EMBL" id="CADIKK010000045">
    <property type="protein sequence ID" value="CAB3806357.1"/>
    <property type="molecule type" value="Genomic_DNA"/>
</dbReference>
<accession>A0A6S7BWX2</accession>
<keyword evidence="2" id="KW-1185">Reference proteome</keyword>
<evidence type="ECO:0000313" key="1">
    <source>
        <dbReference type="EMBL" id="CAB3806357.1"/>
    </source>
</evidence>
<gene>
    <name evidence="1" type="ORF">LMG28614_06378</name>
</gene>
<dbReference type="RefSeq" id="WP_175153300.1">
    <property type="nucleotide sequence ID" value="NZ_CADIKK010000045.1"/>
</dbReference>